<feature type="transmembrane region" description="Helical" evidence="1">
    <location>
        <begin position="27"/>
        <end position="47"/>
    </location>
</feature>
<dbReference type="EMBL" id="PCRX01000024">
    <property type="protein sequence ID" value="PIP29034.1"/>
    <property type="molecule type" value="Genomic_DNA"/>
</dbReference>
<feature type="transmembrane region" description="Helical" evidence="1">
    <location>
        <begin position="150"/>
        <end position="171"/>
    </location>
</feature>
<evidence type="ECO:0000313" key="3">
    <source>
        <dbReference type="Proteomes" id="UP000231235"/>
    </source>
</evidence>
<proteinExistence type="predicted"/>
<feature type="transmembrane region" description="Helical" evidence="1">
    <location>
        <begin position="53"/>
        <end position="72"/>
    </location>
</feature>
<sequence>MGNEKYFVQPKRAERSDDNKFMRQKSILSILNILTLCVVITAVSVFFVNNARWIGIVLIFLAILCVLSLIPFKIKLRSIQPDIVFGLIDNGVLAILAIFGGHFAGIAGAILGGVVGNAITDGIAGIFEGHSAEKLKLQLVPEERTMLKSAVGKMVGCLLGAGIVLAIANLVKF</sequence>
<reference evidence="2 3" key="1">
    <citation type="submission" date="2017-09" db="EMBL/GenBank/DDBJ databases">
        <title>Depth-based differentiation of microbial function through sediment-hosted aquifers and enrichment of novel symbionts in the deep terrestrial subsurface.</title>
        <authorList>
            <person name="Probst A.J."/>
            <person name="Ladd B."/>
            <person name="Jarett J.K."/>
            <person name="Geller-Mcgrath D.E."/>
            <person name="Sieber C.M."/>
            <person name="Emerson J.B."/>
            <person name="Anantharaman K."/>
            <person name="Thomas B.C."/>
            <person name="Malmstrom R."/>
            <person name="Stieglmeier M."/>
            <person name="Klingl A."/>
            <person name="Woyke T."/>
            <person name="Ryan C.M."/>
            <person name="Banfield J.F."/>
        </authorList>
    </citation>
    <scope>NUCLEOTIDE SEQUENCE [LARGE SCALE GENOMIC DNA]</scope>
    <source>
        <strain evidence="2">CG23_combo_of_CG06-09_8_20_14_all_39_39</strain>
    </source>
</reference>
<evidence type="ECO:0000313" key="2">
    <source>
        <dbReference type="EMBL" id="PIP29034.1"/>
    </source>
</evidence>
<accession>A0A2G9Z7C3</accession>
<dbReference type="AlphaFoldDB" id="A0A2G9Z7C3"/>
<keyword evidence="1" id="KW-1133">Transmembrane helix</keyword>
<comment type="caution">
    <text evidence="2">The sequence shown here is derived from an EMBL/GenBank/DDBJ whole genome shotgun (WGS) entry which is preliminary data.</text>
</comment>
<organism evidence="2 3">
    <name type="scientific">Candidatus Kuenenbacteria bacterium CG23_combo_of_CG06-09_8_20_14_all_39_39</name>
    <dbReference type="NCBI Taxonomy" id="1974623"/>
    <lineage>
        <taxon>Bacteria</taxon>
        <taxon>Candidatus Kueneniibacteriota</taxon>
    </lineage>
</organism>
<protein>
    <submittedName>
        <fullName evidence="2">Uncharacterized protein</fullName>
    </submittedName>
</protein>
<keyword evidence="1" id="KW-0812">Transmembrane</keyword>
<evidence type="ECO:0000256" key="1">
    <source>
        <dbReference type="SAM" id="Phobius"/>
    </source>
</evidence>
<dbReference type="Proteomes" id="UP000231235">
    <property type="component" value="Unassembled WGS sequence"/>
</dbReference>
<name>A0A2G9Z7C3_9BACT</name>
<gene>
    <name evidence="2" type="ORF">COX28_01240</name>
</gene>
<keyword evidence="1" id="KW-0472">Membrane</keyword>